<dbReference type="GO" id="GO:0005525">
    <property type="term" value="F:GTP binding"/>
    <property type="evidence" value="ECO:0007669"/>
    <property type="project" value="UniProtKB-KW"/>
</dbReference>
<dbReference type="AlphaFoldDB" id="A0A6C0KDS1"/>
<reference evidence="3" key="1">
    <citation type="journal article" date="2020" name="Nature">
        <title>Giant virus diversity and host interactions through global metagenomics.</title>
        <authorList>
            <person name="Schulz F."/>
            <person name="Roux S."/>
            <person name="Paez-Espino D."/>
            <person name="Jungbluth S."/>
            <person name="Walsh D.A."/>
            <person name="Denef V.J."/>
            <person name="McMahon K.D."/>
            <person name="Konstantinidis K.T."/>
            <person name="Eloe-Fadrosh E.A."/>
            <person name="Kyrpides N.C."/>
            <person name="Woyke T."/>
        </authorList>
    </citation>
    <scope>NUCLEOTIDE SEQUENCE</scope>
    <source>
        <strain evidence="3">GVMAG-S-1102113-118</strain>
    </source>
</reference>
<dbReference type="SUPFAM" id="SSF52540">
    <property type="entry name" value="P-loop containing nucleoside triphosphate hydrolases"/>
    <property type="match status" value="1"/>
</dbReference>
<dbReference type="InterPro" id="IPR027417">
    <property type="entry name" value="P-loop_NTPase"/>
</dbReference>
<dbReference type="EMBL" id="MN740840">
    <property type="protein sequence ID" value="QHU14468.1"/>
    <property type="molecule type" value="Genomic_DNA"/>
</dbReference>
<dbReference type="Pfam" id="PF00071">
    <property type="entry name" value="Ras"/>
    <property type="match status" value="1"/>
</dbReference>
<dbReference type="PANTHER" id="PTHR24073">
    <property type="entry name" value="DRAB5-RELATED"/>
    <property type="match status" value="1"/>
</dbReference>
<dbReference type="Gene3D" id="3.40.50.300">
    <property type="entry name" value="P-loop containing nucleotide triphosphate hydrolases"/>
    <property type="match status" value="1"/>
</dbReference>
<dbReference type="GO" id="GO:0003924">
    <property type="term" value="F:GTPase activity"/>
    <property type="evidence" value="ECO:0007669"/>
    <property type="project" value="InterPro"/>
</dbReference>
<proteinExistence type="predicted"/>
<evidence type="ECO:0008006" key="4">
    <source>
        <dbReference type="Google" id="ProtNLM"/>
    </source>
</evidence>
<organism evidence="3">
    <name type="scientific">viral metagenome</name>
    <dbReference type="NCBI Taxonomy" id="1070528"/>
    <lineage>
        <taxon>unclassified sequences</taxon>
        <taxon>metagenomes</taxon>
        <taxon>organismal metagenomes</taxon>
    </lineage>
</organism>
<keyword evidence="2" id="KW-0342">GTP-binding</keyword>
<dbReference type="PRINTS" id="PR00449">
    <property type="entry name" value="RASTRNSFRMNG"/>
</dbReference>
<sequence length="60" mass="6661">MDVFRNKIVLLGSAAAGKSSLCYRFIDRNFRQTIGAAFHTKTVELKAGGLMKLDIWDTAL</sequence>
<name>A0A6C0KDS1_9ZZZZ</name>
<evidence type="ECO:0000313" key="3">
    <source>
        <dbReference type="EMBL" id="QHU14468.1"/>
    </source>
</evidence>
<accession>A0A6C0KDS1</accession>
<dbReference type="InterPro" id="IPR001806">
    <property type="entry name" value="Small_GTPase"/>
</dbReference>
<evidence type="ECO:0000256" key="1">
    <source>
        <dbReference type="ARBA" id="ARBA00022741"/>
    </source>
</evidence>
<evidence type="ECO:0000256" key="2">
    <source>
        <dbReference type="ARBA" id="ARBA00023134"/>
    </source>
</evidence>
<keyword evidence="1" id="KW-0547">Nucleotide-binding</keyword>
<protein>
    <recommendedName>
        <fullName evidence="4">Ras family protein</fullName>
    </recommendedName>
</protein>